<gene>
    <name evidence="9" type="ORF">TELCIR_26041</name>
</gene>
<dbReference type="PANTHER" id="PTHR37441:SF5">
    <property type="entry name" value="G-PROTEIN COUPLED RECEPTORS FAMILY 1 PROFILE DOMAIN-CONTAINING PROTEIN"/>
    <property type="match status" value="1"/>
</dbReference>
<dbReference type="EMBL" id="KZ427635">
    <property type="protein sequence ID" value="PIO52651.1"/>
    <property type="molecule type" value="Genomic_DNA"/>
</dbReference>
<keyword evidence="3 8" id="KW-0812">Transmembrane</keyword>
<keyword evidence="5" id="KW-0297">G-protein coupled receptor</keyword>
<dbReference type="GO" id="GO:0004930">
    <property type="term" value="F:G protein-coupled receptor activity"/>
    <property type="evidence" value="ECO:0007669"/>
    <property type="project" value="UniProtKB-KW"/>
</dbReference>
<organism evidence="9 10">
    <name type="scientific">Teladorsagia circumcincta</name>
    <name type="common">Brown stomach worm</name>
    <name type="synonym">Ostertagia circumcincta</name>
    <dbReference type="NCBI Taxonomy" id="45464"/>
    <lineage>
        <taxon>Eukaryota</taxon>
        <taxon>Metazoa</taxon>
        <taxon>Ecdysozoa</taxon>
        <taxon>Nematoda</taxon>
        <taxon>Chromadorea</taxon>
        <taxon>Rhabditida</taxon>
        <taxon>Rhabditina</taxon>
        <taxon>Rhabditomorpha</taxon>
        <taxon>Strongyloidea</taxon>
        <taxon>Trichostrongylidae</taxon>
        <taxon>Teladorsagia</taxon>
    </lineage>
</organism>
<keyword evidence="2" id="KW-1003">Cell membrane</keyword>
<evidence type="ECO:0000313" key="9">
    <source>
        <dbReference type="EMBL" id="PIO52651.1"/>
    </source>
</evidence>
<comment type="subcellular location">
    <subcellularLocation>
        <location evidence="1">Cell membrane</location>
        <topology evidence="1">Multi-pass membrane protein</topology>
    </subcellularLocation>
</comment>
<dbReference type="Proteomes" id="UP000230423">
    <property type="component" value="Unassembled WGS sequence"/>
</dbReference>
<evidence type="ECO:0000256" key="1">
    <source>
        <dbReference type="ARBA" id="ARBA00004651"/>
    </source>
</evidence>
<feature type="transmembrane region" description="Helical" evidence="8">
    <location>
        <begin position="49"/>
        <end position="72"/>
    </location>
</feature>
<keyword evidence="7" id="KW-0807">Transducer</keyword>
<keyword evidence="4 8" id="KW-1133">Transmembrane helix</keyword>
<dbReference type="PANTHER" id="PTHR37441">
    <property type="entry name" value="PROTEIN CBG16518"/>
    <property type="match status" value="1"/>
</dbReference>
<keyword evidence="6 8" id="KW-0472">Membrane</keyword>
<dbReference type="InterPro" id="IPR040435">
    <property type="entry name" value="Put_GPCR_Chromadorea"/>
</dbReference>
<evidence type="ECO:0008006" key="11">
    <source>
        <dbReference type="Google" id="ProtNLM"/>
    </source>
</evidence>
<protein>
    <recommendedName>
        <fullName evidence="11">G-protein coupled receptors family 1 profile domain-containing protein</fullName>
    </recommendedName>
</protein>
<dbReference type="AlphaFoldDB" id="A0A2G9T3Y9"/>
<sequence length="95" mass="10562">MNRLGMNMLTFAVGSIPILIVSIVAMVNLRRLSTLGEGEKSPCKTYRSAHLFVVVELLASIAAIVWLIAMILDPIINTAADRKIMAMLRTWVGWY</sequence>
<evidence type="ECO:0000256" key="8">
    <source>
        <dbReference type="SAM" id="Phobius"/>
    </source>
</evidence>
<accession>A0A2G9T3Y9</accession>
<evidence type="ECO:0000256" key="4">
    <source>
        <dbReference type="ARBA" id="ARBA00022989"/>
    </source>
</evidence>
<keyword evidence="10" id="KW-1185">Reference proteome</keyword>
<proteinExistence type="predicted"/>
<dbReference type="GO" id="GO:0005886">
    <property type="term" value="C:plasma membrane"/>
    <property type="evidence" value="ECO:0007669"/>
    <property type="project" value="UniProtKB-SubCell"/>
</dbReference>
<evidence type="ECO:0000256" key="2">
    <source>
        <dbReference type="ARBA" id="ARBA00022475"/>
    </source>
</evidence>
<keyword evidence="5" id="KW-0675">Receptor</keyword>
<evidence type="ECO:0000256" key="6">
    <source>
        <dbReference type="ARBA" id="ARBA00023136"/>
    </source>
</evidence>
<evidence type="ECO:0000256" key="7">
    <source>
        <dbReference type="ARBA" id="ARBA00023224"/>
    </source>
</evidence>
<evidence type="ECO:0000256" key="3">
    <source>
        <dbReference type="ARBA" id="ARBA00022692"/>
    </source>
</evidence>
<dbReference type="OrthoDB" id="5866823at2759"/>
<feature type="transmembrane region" description="Helical" evidence="8">
    <location>
        <begin position="6"/>
        <end position="29"/>
    </location>
</feature>
<reference evidence="9 10" key="1">
    <citation type="submission" date="2015-09" db="EMBL/GenBank/DDBJ databases">
        <title>Draft genome of the parasitic nematode Teladorsagia circumcincta isolate WARC Sus (inbred).</title>
        <authorList>
            <person name="Mitreva M."/>
        </authorList>
    </citation>
    <scope>NUCLEOTIDE SEQUENCE [LARGE SCALE GENOMIC DNA]</scope>
    <source>
        <strain evidence="9 10">S</strain>
    </source>
</reference>
<name>A0A2G9T3Y9_TELCI</name>
<evidence type="ECO:0000313" key="10">
    <source>
        <dbReference type="Proteomes" id="UP000230423"/>
    </source>
</evidence>
<evidence type="ECO:0000256" key="5">
    <source>
        <dbReference type="ARBA" id="ARBA00023040"/>
    </source>
</evidence>